<dbReference type="Gene3D" id="2.70.98.10">
    <property type="match status" value="1"/>
</dbReference>
<dbReference type="InterPro" id="IPR011013">
    <property type="entry name" value="Gal_mutarotase_sf_dom"/>
</dbReference>
<evidence type="ECO:0000256" key="2">
    <source>
        <dbReference type="ARBA" id="ARBA00023235"/>
    </source>
</evidence>
<dbReference type="InterPro" id="IPR018052">
    <property type="entry name" value="Ald1_epimerase_CS"/>
</dbReference>
<dbReference type="InterPro" id="IPR047215">
    <property type="entry name" value="Galactose_mutarotase-like"/>
</dbReference>
<comment type="similarity">
    <text evidence="1">Belongs to the aldose epimerase family.</text>
</comment>
<keyword evidence="5" id="KW-1185">Reference proteome</keyword>
<evidence type="ECO:0000313" key="5">
    <source>
        <dbReference type="Proteomes" id="UP000076837"/>
    </source>
</evidence>
<evidence type="ECO:0000256" key="1">
    <source>
        <dbReference type="ARBA" id="ARBA00006206"/>
    </source>
</evidence>
<evidence type="ECO:0000313" key="4">
    <source>
        <dbReference type="EMBL" id="KZM25005.1"/>
    </source>
</evidence>
<dbReference type="AlphaFoldDB" id="A0A163GTE0"/>
<dbReference type="EMBL" id="JYNV01000145">
    <property type="protein sequence ID" value="KZM25005.1"/>
    <property type="molecule type" value="Genomic_DNA"/>
</dbReference>
<dbReference type="InterPro" id="IPR014718">
    <property type="entry name" value="GH-type_carb-bd"/>
</dbReference>
<dbReference type="STRING" id="5454.A0A163GTE0"/>
<protein>
    <submittedName>
        <fullName evidence="4">Carbohydrate binding</fullName>
    </submittedName>
</protein>
<gene>
    <name evidence="4" type="ORF">ST47_g3872</name>
</gene>
<dbReference type="Proteomes" id="UP000076837">
    <property type="component" value="Unassembled WGS sequence"/>
</dbReference>
<dbReference type="Pfam" id="PF01263">
    <property type="entry name" value="Aldose_epim"/>
    <property type="match status" value="1"/>
</dbReference>
<name>A0A163GTE0_DIDRA</name>
<dbReference type="InterPro" id="IPR008183">
    <property type="entry name" value="Aldose_1/G6P_1-epimerase"/>
</dbReference>
<accession>A0A163GTE0</accession>
<reference evidence="4 5" key="1">
    <citation type="journal article" date="2016" name="Sci. Rep.">
        <title>Draft genome sequencing and secretome analysis of fungal phytopathogen Ascochyta rabiei provides insight into the necrotrophic effector repertoire.</title>
        <authorList>
            <person name="Verma S."/>
            <person name="Gazara R.K."/>
            <person name="Nizam S."/>
            <person name="Parween S."/>
            <person name="Chattopadhyay D."/>
            <person name="Verma P.K."/>
        </authorList>
    </citation>
    <scope>NUCLEOTIDE SEQUENCE [LARGE SCALE GENOMIC DNA]</scope>
    <source>
        <strain evidence="4 5">ArDII</strain>
    </source>
</reference>
<evidence type="ECO:0000256" key="3">
    <source>
        <dbReference type="ARBA" id="ARBA00023277"/>
    </source>
</evidence>
<dbReference type="PANTHER" id="PTHR10091:SF0">
    <property type="entry name" value="GALACTOSE MUTAROTASE"/>
    <property type="match status" value="1"/>
</dbReference>
<dbReference type="FunFam" id="2.70.98.10:FF:000015">
    <property type="entry name" value="Aldose 1-epimerase, putative"/>
    <property type="match status" value="1"/>
</dbReference>
<keyword evidence="3" id="KW-0119">Carbohydrate metabolism</keyword>
<proteinExistence type="inferred from homology"/>
<dbReference type="GO" id="GO:0030246">
    <property type="term" value="F:carbohydrate binding"/>
    <property type="evidence" value="ECO:0007669"/>
    <property type="project" value="InterPro"/>
</dbReference>
<comment type="caution">
    <text evidence="4">The sequence shown here is derived from an EMBL/GenBank/DDBJ whole genome shotgun (WGS) entry which is preliminary data.</text>
</comment>
<dbReference type="CDD" id="cd09019">
    <property type="entry name" value="galactose_mutarotase_like"/>
    <property type="match status" value="1"/>
</dbReference>
<dbReference type="GO" id="GO:0004034">
    <property type="term" value="F:aldose 1-epimerase activity"/>
    <property type="evidence" value="ECO:0007669"/>
    <property type="project" value="TreeGrafter"/>
</dbReference>
<dbReference type="SUPFAM" id="SSF74650">
    <property type="entry name" value="Galactose mutarotase-like"/>
    <property type="match status" value="1"/>
</dbReference>
<sequence length="333" mass="36780">MSSANAFTFLPLGAIIQEFRVNGTNIVQGFKTAEQYKQYNGPYFGETIGRIANRVAKGKINDLNGQSYQLPVNNGPNSLHGGEQGWGKHEFEGPVKVERNDQDAILFKFLSKDGEEGYPGTVQVSVWYVQKKEQVDGAQQEVLYIEYEAELVGDEVEETAINMTNHSYFNLTGKPSIAGTEVTLITNKYQVVDDGGIPTGPIEEYPGIAAGKTFTLGVNEPDVDDCFVANTDASSVPVDTRSSPLQKLVSAYHPESKIHLEVYSTEPAFQFYTGKYIDVPAVEDLPKRAARSGFCVEPSRYVNAINVPEYRSMMVLKKGQKYGAKIVYRGWSA</sequence>
<dbReference type="PROSITE" id="PS00545">
    <property type="entry name" value="ALDOSE_1_EPIMERASE"/>
    <property type="match status" value="1"/>
</dbReference>
<dbReference type="GO" id="GO:0006006">
    <property type="term" value="P:glucose metabolic process"/>
    <property type="evidence" value="ECO:0007669"/>
    <property type="project" value="TreeGrafter"/>
</dbReference>
<dbReference type="OrthoDB" id="274691at2759"/>
<dbReference type="PANTHER" id="PTHR10091">
    <property type="entry name" value="ALDOSE-1-EPIMERASE"/>
    <property type="match status" value="1"/>
</dbReference>
<dbReference type="GO" id="GO:0033499">
    <property type="term" value="P:galactose catabolic process via UDP-galactose, Leloir pathway"/>
    <property type="evidence" value="ECO:0007669"/>
    <property type="project" value="TreeGrafter"/>
</dbReference>
<keyword evidence="2" id="KW-0413">Isomerase</keyword>
<organism evidence="4 5">
    <name type="scientific">Didymella rabiei</name>
    <name type="common">Chickpea ascochyta blight fungus</name>
    <name type="synonym">Mycosphaerella rabiei</name>
    <dbReference type="NCBI Taxonomy" id="5454"/>
    <lineage>
        <taxon>Eukaryota</taxon>
        <taxon>Fungi</taxon>
        <taxon>Dikarya</taxon>
        <taxon>Ascomycota</taxon>
        <taxon>Pezizomycotina</taxon>
        <taxon>Dothideomycetes</taxon>
        <taxon>Pleosporomycetidae</taxon>
        <taxon>Pleosporales</taxon>
        <taxon>Pleosporineae</taxon>
        <taxon>Didymellaceae</taxon>
        <taxon>Ascochyta</taxon>
    </lineage>
</organism>